<evidence type="ECO:0000313" key="18">
    <source>
        <dbReference type="EMBL" id="AKV91673.1"/>
    </source>
</evidence>
<comment type="similarity">
    <text evidence="4 17">Belongs to the begomovirus nuclear shuttle protein family.</text>
</comment>
<evidence type="ECO:0000256" key="15">
    <source>
        <dbReference type="ARBA" id="ARBA00025176"/>
    </source>
</evidence>
<keyword evidence="14 17" id="KW-1035">Host cytoplasm</keyword>
<dbReference type="EMBL" id="KT001508">
    <property type="protein sequence ID" value="AKV91673.1"/>
    <property type="molecule type" value="Genomic_DNA"/>
</dbReference>
<evidence type="ECO:0000256" key="4">
    <source>
        <dbReference type="ARBA" id="ARBA00005789"/>
    </source>
</evidence>
<dbReference type="GO" id="GO:0003697">
    <property type="term" value="F:single-stranded DNA binding"/>
    <property type="evidence" value="ECO:0007669"/>
    <property type="project" value="InterPro"/>
</dbReference>
<name>A0A0K1TWF5_9GEMI</name>
<sequence length="278" mass="32315">MSPTSVDRVGSWYRRANTPMYTRRRYSSVPVYTPRFTRYNFNKPRARILGVPFSQRRRDRVRTSLFSKNVDKVPMRVQTIEEVQSGTQYVLTNNTSKVSYITYPSISRSEFHSRSYDYIKVLSIYASGSVMVKDVGSKEESASTGINGIFTTVLVCDRRPTEYSAIDPIVPYAELFGLEQGSCSTLRVRDAHRERFWVVEQKKCVVNTPLSSYVFKFEYKWYSRTYPFWVRFKDSPSAEFSGRYSNVSKNALVLYYVWLCDSSVTADIHAKYETTYMG</sequence>
<dbReference type="GO" id="GO:0046740">
    <property type="term" value="P:transport of virus in host, cell to cell"/>
    <property type="evidence" value="ECO:0007669"/>
    <property type="project" value="UniProtKB-KW"/>
</dbReference>
<keyword evidence="13 17" id="KW-0472">Membrane</keyword>
<evidence type="ECO:0000256" key="10">
    <source>
        <dbReference type="ARBA" id="ARBA00022870"/>
    </source>
</evidence>
<evidence type="ECO:0000256" key="13">
    <source>
        <dbReference type="ARBA" id="ARBA00023136"/>
    </source>
</evidence>
<evidence type="ECO:0000256" key="17">
    <source>
        <dbReference type="RuleBase" id="RU363026"/>
    </source>
</evidence>
<comment type="subunit">
    <text evidence="16 17">Binds to single-stranded and double-stranded viral DNA. Interacts with the host nuclear shuttle interacting (NSI) protein. This interaction may allow NSP to recruit NSI monomers to the viral genome and thus regulate nuclear export of viral genome by NSP.</text>
</comment>
<evidence type="ECO:0000256" key="9">
    <source>
        <dbReference type="ARBA" id="ARBA00022581"/>
    </source>
</evidence>
<dbReference type="GO" id="GO:0019028">
    <property type="term" value="C:viral capsid"/>
    <property type="evidence" value="ECO:0007669"/>
    <property type="project" value="InterPro"/>
</dbReference>
<dbReference type="GO" id="GO:0042025">
    <property type="term" value="C:host cell nucleus"/>
    <property type="evidence" value="ECO:0007669"/>
    <property type="project" value="UniProtKB-SubCell"/>
</dbReference>
<keyword evidence="6 17" id="KW-0813">Transport</keyword>
<dbReference type="GO" id="GO:0020002">
    <property type="term" value="C:host cell plasma membrane"/>
    <property type="evidence" value="ECO:0007669"/>
    <property type="project" value="UniProtKB-SubCell"/>
</dbReference>
<evidence type="ECO:0000256" key="12">
    <source>
        <dbReference type="ARBA" id="ARBA00023125"/>
    </source>
</evidence>
<dbReference type="PRINTS" id="PR00223">
    <property type="entry name" value="GEMCOATARBR1"/>
</dbReference>
<evidence type="ECO:0000256" key="1">
    <source>
        <dbReference type="ARBA" id="ARBA00004147"/>
    </source>
</evidence>
<evidence type="ECO:0000256" key="14">
    <source>
        <dbReference type="ARBA" id="ARBA00023200"/>
    </source>
</evidence>
<dbReference type="GO" id="GO:0051027">
    <property type="term" value="P:DNA transport"/>
    <property type="evidence" value="ECO:0007669"/>
    <property type="project" value="InterPro"/>
</dbReference>
<comment type="subcellular location">
    <subcellularLocation>
        <location evidence="3 17">Host cell membrane</location>
        <topology evidence="3 17">Peripheral membrane protein</topology>
        <orientation evidence="3 17">Cytoplasmic side</orientation>
    </subcellularLocation>
    <subcellularLocation>
        <location evidence="2 17">Host cytoplasm</location>
    </subcellularLocation>
    <subcellularLocation>
        <location evidence="1 17">Host nucleus</location>
    </subcellularLocation>
</comment>
<keyword evidence="12 17" id="KW-0238">DNA-binding</keyword>
<dbReference type="InterPro" id="IPR001530">
    <property type="entry name" value="Gemini_BR1"/>
</dbReference>
<keyword evidence="9 17" id="KW-0945">Host-virus interaction</keyword>
<organism evidence="18">
    <name type="scientific">Clerodendron golden mosaic virus</name>
    <dbReference type="NCBI Taxonomy" id="390438"/>
    <lineage>
        <taxon>Viruses</taxon>
        <taxon>Monodnaviria</taxon>
        <taxon>Shotokuvirae</taxon>
        <taxon>Cressdnaviricota</taxon>
        <taxon>Repensiviricetes</taxon>
        <taxon>Geplafuvirales</taxon>
        <taxon>Geminiviridae</taxon>
        <taxon>Begomovirus</taxon>
        <taxon>Begomovirus clerodendronis</taxon>
    </lineage>
</organism>
<evidence type="ECO:0000256" key="2">
    <source>
        <dbReference type="ARBA" id="ARBA00004192"/>
    </source>
</evidence>
<comment type="function">
    <text evidence="15 17">Binds to the genomic viral ssDNA, shuttles it into and out of the cell nucleus. Begomoviruses use 2 proteins to transport their DNA from cell to cell. The nuclear shuttle protein (NSP) shuttles it between nucleus and cytoplasm and the movement protein (MP) probably transports the DNA-NSP complex to the cell periphery and facilitates movement across the cell wall.</text>
</comment>
<evidence type="ECO:0000256" key="5">
    <source>
        <dbReference type="ARBA" id="ARBA00014908"/>
    </source>
</evidence>
<dbReference type="PRINTS" id="PR00225">
    <property type="entry name" value="GEMCOATBR1"/>
</dbReference>
<dbReference type="GO" id="GO:0043657">
    <property type="term" value="C:host cell"/>
    <property type="evidence" value="ECO:0007669"/>
    <property type="project" value="InterPro"/>
</dbReference>
<reference evidence="18" key="1">
    <citation type="submission" date="2015-05" db="EMBL/GenBank/DDBJ databases">
        <title>Molecular characterization of Clerodendron yellow mosaic virus causing yellow mosaic disease in Duranta erecta in India.</title>
        <authorList>
            <person name="Jaidi M."/>
            <person name="Srivastava A."/>
            <person name="Kumar S."/>
            <person name="Raj S.K."/>
        </authorList>
    </citation>
    <scope>NUCLEOTIDE SEQUENCE</scope>
    <source>
        <strain evidence="18">Jankipuram: Lucknow</strain>
    </source>
</reference>
<evidence type="ECO:0000256" key="11">
    <source>
        <dbReference type="ARBA" id="ARBA00023031"/>
    </source>
</evidence>
<dbReference type="GO" id="GO:0030430">
    <property type="term" value="C:host cell cytoplasm"/>
    <property type="evidence" value="ECO:0007669"/>
    <property type="project" value="UniProtKB-SubCell"/>
</dbReference>
<proteinExistence type="inferred from homology"/>
<keyword evidence="7 17" id="KW-1032">Host cell membrane</keyword>
<keyword evidence="11 17" id="KW-0916">Viral movement protein</keyword>
<keyword evidence="8 17" id="KW-1048">Host nucleus</keyword>
<protein>
    <recommendedName>
        <fullName evidence="5 17">Nuclear shuttle protein</fullName>
        <shortName evidence="17">NSP</shortName>
    </recommendedName>
</protein>
<dbReference type="GO" id="GO:0005198">
    <property type="term" value="F:structural molecule activity"/>
    <property type="evidence" value="ECO:0007669"/>
    <property type="project" value="InterPro"/>
</dbReference>
<accession>A0A0K1TWF5</accession>
<evidence type="ECO:0000256" key="6">
    <source>
        <dbReference type="ARBA" id="ARBA00022448"/>
    </source>
</evidence>
<keyword evidence="10 17" id="KW-1043">Host membrane</keyword>
<gene>
    <name evidence="18" type="primary">BV1</name>
</gene>
<dbReference type="Pfam" id="PF00844">
    <property type="entry name" value="Gemini_coat"/>
    <property type="match status" value="1"/>
</dbReference>
<evidence type="ECO:0000256" key="16">
    <source>
        <dbReference type="ARBA" id="ARBA00026026"/>
    </source>
</evidence>
<dbReference type="InterPro" id="IPR000263">
    <property type="entry name" value="GV_A/BR1_coat"/>
</dbReference>
<evidence type="ECO:0000256" key="8">
    <source>
        <dbReference type="ARBA" id="ARBA00022562"/>
    </source>
</evidence>
<evidence type="ECO:0000256" key="7">
    <source>
        <dbReference type="ARBA" id="ARBA00022511"/>
    </source>
</evidence>
<evidence type="ECO:0000256" key="3">
    <source>
        <dbReference type="ARBA" id="ARBA00004501"/>
    </source>
</evidence>